<name>H0EQ67_GLAL7</name>
<evidence type="ECO:0000313" key="1">
    <source>
        <dbReference type="EMBL" id="EHK99345.1"/>
    </source>
</evidence>
<comment type="caution">
    <text evidence="1">The sequence shown here is derived from an EMBL/GenBank/DDBJ whole genome shotgun (WGS) entry which is preliminary data.</text>
</comment>
<evidence type="ECO:0008006" key="3">
    <source>
        <dbReference type="Google" id="ProtNLM"/>
    </source>
</evidence>
<reference evidence="1 2" key="1">
    <citation type="journal article" date="2012" name="Eukaryot. Cell">
        <title>Genome sequence of the fungus Glarea lozoyensis: the first genome sequence of a species from the Helotiaceae family.</title>
        <authorList>
            <person name="Youssar L."/>
            <person name="Gruening B.A."/>
            <person name="Erxleben A."/>
            <person name="Guenther S."/>
            <person name="Huettel W."/>
        </authorList>
    </citation>
    <scope>NUCLEOTIDE SEQUENCE [LARGE SCALE GENOMIC DNA]</scope>
    <source>
        <strain evidence="2">ATCC 74030 / MF5533</strain>
    </source>
</reference>
<keyword evidence="2" id="KW-1185">Reference proteome</keyword>
<dbReference type="InterPro" id="IPR053714">
    <property type="entry name" value="Iso_Racemase_Enz_sf"/>
</dbReference>
<sequence>MVGHLANRAQFGLILPSTNTSVEAEFNRMLVPGVSWHSGRIFAANPDLSSNESMVAFLEELRVEIKRAVQSVLHAKIDYLVMGMSAETFWGGKNGAEEFVRFMGDLSGGLGITTGAAACGKVIETYGVKRIGIITPYQEVGDQQVVDFFTEIGCEVKAIYGMRCATATSISEVGKEEVKEAFRRVDGPEVELLIQAGTNLLAGEAAAEMEVELGKPVVAINVATVWHAYRSNGIMDQIKGWGSLLEKY</sequence>
<dbReference type="PANTHER" id="PTHR40267">
    <property type="entry name" value="BLR3294 PROTEIN"/>
    <property type="match status" value="1"/>
</dbReference>
<dbReference type="Pfam" id="PF17645">
    <property type="entry name" value="Amdase"/>
    <property type="match status" value="1"/>
</dbReference>
<dbReference type="PANTHER" id="PTHR40267:SF1">
    <property type="entry name" value="BLR3294 PROTEIN"/>
    <property type="match status" value="1"/>
</dbReference>
<organism evidence="1 2">
    <name type="scientific">Glarea lozoyensis (strain ATCC 74030 / MF5533)</name>
    <dbReference type="NCBI Taxonomy" id="1104152"/>
    <lineage>
        <taxon>Eukaryota</taxon>
        <taxon>Fungi</taxon>
        <taxon>Dikarya</taxon>
        <taxon>Ascomycota</taxon>
        <taxon>Pezizomycotina</taxon>
        <taxon>Leotiomycetes</taxon>
        <taxon>Helotiales</taxon>
        <taxon>Helotiaceae</taxon>
        <taxon>Glarea</taxon>
    </lineage>
</organism>
<gene>
    <name evidence="1" type="ORF">M7I_4811</name>
</gene>
<proteinExistence type="predicted"/>
<protein>
    <recommendedName>
        <fullName evidence="3">Arylmalonate decarboxylase</fullName>
    </recommendedName>
</protein>
<evidence type="ECO:0000313" key="2">
    <source>
        <dbReference type="Proteomes" id="UP000005446"/>
    </source>
</evidence>
<dbReference type="HOGENOM" id="CLU_068086_5_0_1"/>
<dbReference type="InterPro" id="IPR026286">
    <property type="entry name" value="MaiA/AMDase"/>
</dbReference>
<dbReference type="InParanoid" id="H0EQ67"/>
<dbReference type="Proteomes" id="UP000005446">
    <property type="component" value="Unassembled WGS sequence"/>
</dbReference>
<dbReference type="OrthoDB" id="414270at2759"/>
<dbReference type="AlphaFoldDB" id="H0EQ67"/>
<dbReference type="Gene3D" id="3.40.50.12500">
    <property type="match status" value="1"/>
</dbReference>
<accession>H0EQ67</accession>
<dbReference type="EMBL" id="AGUE01000120">
    <property type="protein sequence ID" value="EHK99345.1"/>
    <property type="molecule type" value="Genomic_DNA"/>
</dbReference>
<dbReference type="PIRSF" id="PIRSF015736">
    <property type="entry name" value="MI"/>
    <property type="match status" value="1"/>
</dbReference>